<evidence type="ECO:0000256" key="1">
    <source>
        <dbReference type="SAM" id="MobiDB-lite"/>
    </source>
</evidence>
<feature type="region of interest" description="Disordered" evidence="1">
    <location>
        <begin position="265"/>
        <end position="290"/>
    </location>
</feature>
<feature type="compositionally biased region" description="Polar residues" evidence="1">
    <location>
        <begin position="136"/>
        <end position="149"/>
    </location>
</feature>
<feature type="region of interest" description="Disordered" evidence="1">
    <location>
        <begin position="124"/>
        <end position="149"/>
    </location>
</feature>
<feature type="compositionally biased region" description="Low complexity" evidence="1">
    <location>
        <begin position="85"/>
        <end position="101"/>
    </location>
</feature>
<dbReference type="InterPro" id="IPR025486">
    <property type="entry name" value="DUF4378"/>
</dbReference>
<dbReference type="GO" id="GO:0051513">
    <property type="term" value="P:regulation of monopolar cell growth"/>
    <property type="evidence" value="ECO:0007669"/>
    <property type="project" value="InterPro"/>
</dbReference>
<dbReference type="Pfam" id="PF14309">
    <property type="entry name" value="DUF4378"/>
    <property type="match status" value="1"/>
</dbReference>
<name>A0A2C9WB55_MANES</name>
<evidence type="ECO:0000313" key="4">
    <source>
        <dbReference type="Proteomes" id="UP000091857"/>
    </source>
</evidence>
<feature type="region of interest" description="Disordered" evidence="1">
    <location>
        <begin position="467"/>
        <end position="519"/>
    </location>
</feature>
<dbReference type="EMBL" id="CM004388">
    <property type="protein sequence ID" value="OAY56923.1"/>
    <property type="molecule type" value="Genomic_DNA"/>
</dbReference>
<dbReference type="Proteomes" id="UP000091857">
    <property type="component" value="Chromosome 2"/>
</dbReference>
<accession>A0A2C9WB55</accession>
<feature type="region of interest" description="Disordered" evidence="1">
    <location>
        <begin position="393"/>
        <end position="426"/>
    </location>
</feature>
<dbReference type="PANTHER" id="PTHR31680:SF15">
    <property type="entry name" value="PROTEIN LONGIFOLIA 2"/>
    <property type="match status" value="1"/>
</dbReference>
<dbReference type="OrthoDB" id="769613at2759"/>
<feature type="compositionally biased region" description="Polar residues" evidence="1">
    <location>
        <begin position="599"/>
        <end position="610"/>
    </location>
</feature>
<protein>
    <recommendedName>
        <fullName evidence="2">DUF4378 domain-containing protein</fullName>
    </recommendedName>
</protein>
<feature type="region of interest" description="Disordered" evidence="1">
    <location>
        <begin position="211"/>
        <end position="236"/>
    </location>
</feature>
<dbReference type="OMA" id="QPPIVVM"/>
<dbReference type="AlphaFoldDB" id="A0A2C9WB55"/>
<proteinExistence type="predicted"/>
<comment type="caution">
    <text evidence="3">The sequence shown here is derived from an EMBL/GenBank/DDBJ whole genome shotgun (WGS) entry which is preliminary data.</text>
</comment>
<feature type="region of interest" description="Disordered" evidence="1">
    <location>
        <begin position="323"/>
        <end position="372"/>
    </location>
</feature>
<dbReference type="STRING" id="3983.A0A2C9WB55"/>
<feature type="compositionally biased region" description="Basic and acidic residues" evidence="1">
    <location>
        <begin position="68"/>
        <end position="84"/>
    </location>
</feature>
<keyword evidence="4" id="KW-1185">Reference proteome</keyword>
<dbReference type="PANTHER" id="PTHR31680">
    <property type="entry name" value="LONGIFOLIA PROTEIN"/>
    <property type="match status" value="1"/>
</dbReference>
<feature type="compositionally biased region" description="Basic and acidic residues" evidence="1">
    <location>
        <begin position="212"/>
        <end position="225"/>
    </location>
</feature>
<evidence type="ECO:0000313" key="3">
    <source>
        <dbReference type="EMBL" id="OAY56923.1"/>
    </source>
</evidence>
<organism evidence="3 4">
    <name type="scientific">Manihot esculenta</name>
    <name type="common">Cassava</name>
    <name type="synonym">Jatropha manihot</name>
    <dbReference type="NCBI Taxonomy" id="3983"/>
    <lineage>
        <taxon>Eukaryota</taxon>
        <taxon>Viridiplantae</taxon>
        <taxon>Streptophyta</taxon>
        <taxon>Embryophyta</taxon>
        <taxon>Tracheophyta</taxon>
        <taxon>Spermatophyta</taxon>
        <taxon>Magnoliopsida</taxon>
        <taxon>eudicotyledons</taxon>
        <taxon>Gunneridae</taxon>
        <taxon>Pentapetalae</taxon>
        <taxon>rosids</taxon>
        <taxon>fabids</taxon>
        <taxon>Malpighiales</taxon>
        <taxon>Euphorbiaceae</taxon>
        <taxon>Crotonoideae</taxon>
        <taxon>Manihoteae</taxon>
        <taxon>Manihot</taxon>
    </lineage>
</organism>
<feature type="compositionally biased region" description="Polar residues" evidence="1">
    <location>
        <begin position="635"/>
        <end position="658"/>
    </location>
</feature>
<sequence>MSAKFIHTLSDENPDLQKHIGCMNGIFQLFDRHHFLGGGRRLTGQNHKRLPPGQNGNHSIEPPCTSQKAKEKNQKKSIKEKQRVSTESSRTSFSSSSCSSSLSSLECNRASQLEPCSFNQTIGPETHARDLPSPLYQPNVSFRSRQQSPDLRDVVKDSIYREARGLSVKTVSKGESGSQTLKYFDSPRPLQQPKFVNTKVSGLKESSQVLHKLQEKPRKSSEEKVVSSTSGLKDARRLSCDGRESREAYKSTIKLKELPRLSLDSRAGSVSGSTTELKSSDPIGDLKRGDRNLSNILNQQEPESHTRLSNVVAKLMGLEVLPGSMSADGNQTRQIKTHPDVEKNSFLGSSRTTNENKQNQIPGSPRNLHKEPISPRLRHVDSVKKQIPNSKFPIETAPWRQPDGSKGSETTALKGRLTPPNAPNTTLSVYGEIEKKLAQLEFKGSGADLRALKQILEAMQKTKEILETKNEGRKLGTQASTNTSVHQNSKLPNQHNVQSNSPISNLTRGTSSPKSDKSPIVIMKPAKLIKASNPASSVSPTQSSSVLHDLQIAGSEDGRRESIDKQTAKALTPKAGHLRERSSLPSRSMDKSTAIRMTRQPNTSRDPQSTAKEDSCKSLGSRQIKKKVGLEKQPRPTTRSSDSIRAQRQSGRQTTESGSPRDKMRPKSANLPSDDELSDIGSYARDLSHQGDTISLQSESTISLASQIDEEVSSTDKTNKINNNFIQQAHLRQKKTVARSMKGRSITEPASASSEQPSPVSVLDATFYSDDLPSPIKKKPIAFKEDEIEWNSGDINHSSSSINSSFQLVINHRKSEDIHPLIQNLTQLLSAQDEPIIDEITPHYNSTNPDHKYISEILLASGLLEDFESTFTTIHLQQTGYPVNPHLFLALEQAKSNVMHSNDKESKTKTFQSENHIKVKRKLVFDAVNEILAHKLRLESYSRHWHSPNMLADKRSRGQQLLGELCSEVDRMQGNASSCSLDDENDSLRDILQADLMHQSTHWTTCTSEIPWLVLDVERLIFKDLISEVVTGEAISLRVPSGGYCRQLFSK</sequence>
<feature type="region of interest" description="Disordered" evidence="1">
    <location>
        <begin position="40"/>
        <end position="101"/>
    </location>
</feature>
<dbReference type="Gramene" id="Manes.02G056100.1.v8.1">
    <property type="protein sequence ID" value="Manes.02G056100.1.v8.1.CDS"/>
    <property type="gene ID" value="Manes.02G056100.v8.1"/>
</dbReference>
<feature type="region of interest" description="Disordered" evidence="1">
    <location>
        <begin position="555"/>
        <end position="679"/>
    </location>
</feature>
<dbReference type="InterPro" id="IPR033334">
    <property type="entry name" value="LNG1/2"/>
</dbReference>
<reference evidence="4" key="1">
    <citation type="journal article" date="2016" name="Nat. Biotechnol.">
        <title>Sequencing wild and cultivated cassava and related species reveals extensive interspecific hybridization and genetic diversity.</title>
        <authorList>
            <person name="Bredeson J.V."/>
            <person name="Lyons J.B."/>
            <person name="Prochnik S.E."/>
            <person name="Wu G.A."/>
            <person name="Ha C.M."/>
            <person name="Edsinger-Gonzales E."/>
            <person name="Grimwood J."/>
            <person name="Schmutz J."/>
            <person name="Rabbi I.Y."/>
            <person name="Egesi C."/>
            <person name="Nauluvula P."/>
            <person name="Lebot V."/>
            <person name="Ndunguru J."/>
            <person name="Mkamilo G."/>
            <person name="Bart R.S."/>
            <person name="Setter T.L."/>
            <person name="Gleadow R.M."/>
            <person name="Kulakow P."/>
            <person name="Ferguson M.E."/>
            <person name="Rounsley S."/>
            <person name="Rokhsar D.S."/>
        </authorList>
    </citation>
    <scope>NUCLEOTIDE SEQUENCE [LARGE SCALE GENOMIC DNA]</scope>
    <source>
        <strain evidence="4">cv. AM560-2</strain>
    </source>
</reference>
<evidence type="ECO:0000259" key="2">
    <source>
        <dbReference type="Pfam" id="PF14309"/>
    </source>
</evidence>
<feature type="compositionally biased region" description="Low complexity" evidence="1">
    <location>
        <begin position="748"/>
        <end position="759"/>
    </location>
</feature>
<feature type="domain" description="DUF4378" evidence="2">
    <location>
        <begin position="850"/>
        <end position="1028"/>
    </location>
</feature>
<feature type="region of interest" description="Disordered" evidence="1">
    <location>
        <begin position="740"/>
        <end position="759"/>
    </location>
</feature>
<feature type="compositionally biased region" description="Polar residues" evidence="1">
    <location>
        <begin position="477"/>
        <end position="513"/>
    </location>
</feature>
<feature type="compositionally biased region" description="Polar residues" evidence="1">
    <location>
        <begin position="268"/>
        <end position="277"/>
    </location>
</feature>
<feature type="compositionally biased region" description="Basic and acidic residues" evidence="1">
    <location>
        <begin position="556"/>
        <end position="567"/>
    </location>
</feature>
<gene>
    <name evidence="3" type="ORF">MANES_02G056100v8</name>
</gene>
<feature type="compositionally biased region" description="Polar residues" evidence="1">
    <location>
        <begin position="346"/>
        <end position="362"/>
    </location>
</feature>